<dbReference type="RefSeq" id="WP_338392126.1">
    <property type="nucleotide sequence ID" value="NZ_AP025314.1"/>
</dbReference>
<keyword evidence="1" id="KW-0732">Signal</keyword>
<evidence type="ECO:0000313" key="3">
    <source>
        <dbReference type="Proteomes" id="UP001348817"/>
    </source>
</evidence>
<keyword evidence="3" id="KW-1185">Reference proteome</keyword>
<feature type="chain" id="PRO_5043885604" description="DUF1684 domain-containing protein" evidence="1">
    <location>
        <begin position="22"/>
        <end position="205"/>
    </location>
</feature>
<evidence type="ECO:0000313" key="2">
    <source>
        <dbReference type="EMBL" id="BDD10582.1"/>
    </source>
</evidence>
<dbReference type="InterPro" id="IPR012467">
    <property type="entry name" value="DUF1684"/>
</dbReference>
<organism evidence="2 3">
    <name type="scientific">Fulvitalea axinellae</name>
    <dbReference type="NCBI Taxonomy" id="1182444"/>
    <lineage>
        <taxon>Bacteria</taxon>
        <taxon>Pseudomonadati</taxon>
        <taxon>Bacteroidota</taxon>
        <taxon>Cytophagia</taxon>
        <taxon>Cytophagales</taxon>
        <taxon>Persicobacteraceae</taxon>
        <taxon>Fulvitalea</taxon>
    </lineage>
</organism>
<evidence type="ECO:0000256" key="1">
    <source>
        <dbReference type="SAM" id="SignalP"/>
    </source>
</evidence>
<dbReference type="PANTHER" id="PTHR41913:SF1">
    <property type="entry name" value="DUF1684 DOMAIN-CONTAINING PROTEIN"/>
    <property type="match status" value="1"/>
</dbReference>
<protein>
    <recommendedName>
        <fullName evidence="4">DUF1684 domain-containing protein</fullName>
    </recommendedName>
</protein>
<dbReference type="Proteomes" id="UP001348817">
    <property type="component" value="Chromosome"/>
</dbReference>
<evidence type="ECO:0008006" key="4">
    <source>
        <dbReference type="Google" id="ProtNLM"/>
    </source>
</evidence>
<gene>
    <name evidence="2" type="ORF">FUAX_30140</name>
</gene>
<feature type="signal peptide" evidence="1">
    <location>
        <begin position="1"/>
        <end position="21"/>
    </location>
</feature>
<proteinExistence type="predicted"/>
<dbReference type="EMBL" id="AP025314">
    <property type="protein sequence ID" value="BDD10582.1"/>
    <property type="molecule type" value="Genomic_DNA"/>
</dbReference>
<sequence>MKIKNLILTTALLLAGLVSKAQDTAKEKEIAEIKAYQQAWNRTYADPKKSPLAVKDRESFKGLAFFPINLEYRLQAKLVKDEQYKRLRVRTSDGKVREYVRFGKLYFTLDGKSLTLEAYQPADFRKRTSSLFVPFTDKTNGDTSYGGGRYLDLEIPEHGGSLILDFNKAYNPYCAYNNRYSCPVPPKANRLPVAIPAGMAAPDDH</sequence>
<dbReference type="Pfam" id="PF07920">
    <property type="entry name" value="DUF1684"/>
    <property type="match status" value="1"/>
</dbReference>
<accession>A0AAU9CYN8</accession>
<dbReference type="PANTHER" id="PTHR41913">
    <property type="entry name" value="DUF1684 DOMAIN-CONTAINING PROTEIN"/>
    <property type="match status" value="1"/>
</dbReference>
<reference evidence="2 3" key="1">
    <citation type="submission" date="2021-12" db="EMBL/GenBank/DDBJ databases">
        <title>Genome sequencing of bacteria with rrn-lacking chromosome and rrn-plasmid.</title>
        <authorList>
            <person name="Anda M."/>
            <person name="Iwasaki W."/>
        </authorList>
    </citation>
    <scope>NUCLEOTIDE SEQUENCE [LARGE SCALE GENOMIC DNA]</scope>
    <source>
        <strain evidence="2 3">DSM 100852</strain>
    </source>
</reference>
<dbReference type="AlphaFoldDB" id="A0AAU9CYN8"/>
<name>A0AAU9CYN8_9BACT</name>
<dbReference type="KEGG" id="fax:FUAX_30140"/>